<accession>A0A9P4JUI2</accession>
<feature type="compositionally biased region" description="Polar residues" evidence="1">
    <location>
        <begin position="1"/>
        <end position="17"/>
    </location>
</feature>
<proteinExistence type="predicted"/>
<gene>
    <name evidence="2" type="ORF">GQ43DRAFT_364266</name>
</gene>
<feature type="compositionally biased region" description="Polar residues" evidence="1">
    <location>
        <begin position="87"/>
        <end position="100"/>
    </location>
</feature>
<organism evidence="2 3">
    <name type="scientific">Delitschia confertaspora ATCC 74209</name>
    <dbReference type="NCBI Taxonomy" id="1513339"/>
    <lineage>
        <taxon>Eukaryota</taxon>
        <taxon>Fungi</taxon>
        <taxon>Dikarya</taxon>
        <taxon>Ascomycota</taxon>
        <taxon>Pezizomycotina</taxon>
        <taxon>Dothideomycetes</taxon>
        <taxon>Pleosporomycetidae</taxon>
        <taxon>Pleosporales</taxon>
        <taxon>Delitschiaceae</taxon>
        <taxon>Delitschia</taxon>
    </lineage>
</organism>
<dbReference type="Pfam" id="PF11951">
    <property type="entry name" value="Fungal_trans_2"/>
    <property type="match status" value="1"/>
</dbReference>
<dbReference type="PANTHER" id="PTHR37540">
    <property type="entry name" value="TRANSCRIPTION FACTOR (ACR-2), PUTATIVE-RELATED-RELATED"/>
    <property type="match status" value="1"/>
</dbReference>
<protein>
    <recommendedName>
        <fullName evidence="4">Transcription factor domain-containing protein</fullName>
    </recommendedName>
</protein>
<evidence type="ECO:0000313" key="2">
    <source>
        <dbReference type="EMBL" id="KAF2204629.1"/>
    </source>
</evidence>
<feature type="region of interest" description="Disordered" evidence="1">
    <location>
        <begin position="1"/>
        <end position="101"/>
    </location>
</feature>
<dbReference type="InterPro" id="IPR021858">
    <property type="entry name" value="Fun_TF"/>
</dbReference>
<dbReference type="AlphaFoldDB" id="A0A9P4JUI2"/>
<feature type="region of interest" description="Disordered" evidence="1">
    <location>
        <begin position="653"/>
        <end position="672"/>
    </location>
</feature>
<keyword evidence="3" id="KW-1185">Reference proteome</keyword>
<evidence type="ECO:0000256" key="1">
    <source>
        <dbReference type="SAM" id="MobiDB-lite"/>
    </source>
</evidence>
<evidence type="ECO:0008006" key="4">
    <source>
        <dbReference type="Google" id="ProtNLM"/>
    </source>
</evidence>
<sequence length="696" mass="77370">MSNYVPKARQSSSQQATGLPLKQDFLFVDSSTKSAKSSRQGRRNARSFVMQKARRERPWSTSKHAANRRSPDTSSFSSSGTPEKSYTPFTGTPSPPQTLLDNRYIPLPDEPGFSPNKHNLCQDCQIFLCRPGQRLCPRCSLLQPPAPPGDIDGALIDPFGTFAVEVDSHVSELLDHFISEMMPGTIAVDIRHKSDLMRSDWFGTAMGNSSFMHSLLCTVALHRYIMGRESFSSILYHKAQAIAAINATISDPNLGISDANIGAVFNLMCVEEALTLPMLQEEKSLEEDDQSNPRMTHLQGLRTMVRLRGGLQNINSNRCLQAFIFWHSTVHAIASFEAPPISTIDYIHASSFPRHPRGYQPAYSHHLLSHCRISGIQPSLITLVESVLVLMADLNACFGDPQSPLDPFEIQNFSYVLESLLLHWLQENSHSGLAKPLEDALCVALLIFTVRTTEALDRRYQNHHLHFVASKRLQKALCATNRHEWLPSPDLLLWILSIGSISADGSPDRLWFIYQTSLACAEFGIESEASLLARLHQCGWVSFKLDEAATELWEGITKIRLEDHTFLLSSPFNGWSEDDQTLPTVPVGPLQYQVSSPDFSDWLSMETMGMGAHSAPQRHQQSWNVPTFPVGPLQFQVPELNFSDWLNVESLGTGGQGFGQEPSGGGESSNAPTTTYVGHFLLTTQSFRKMVSADGR</sequence>
<name>A0A9P4JUI2_9PLEO</name>
<dbReference type="OrthoDB" id="4159781at2759"/>
<feature type="compositionally biased region" description="Gly residues" evidence="1">
    <location>
        <begin position="653"/>
        <end position="667"/>
    </location>
</feature>
<evidence type="ECO:0000313" key="3">
    <source>
        <dbReference type="Proteomes" id="UP000799536"/>
    </source>
</evidence>
<reference evidence="2" key="1">
    <citation type="journal article" date="2020" name="Stud. Mycol.">
        <title>101 Dothideomycetes genomes: a test case for predicting lifestyles and emergence of pathogens.</title>
        <authorList>
            <person name="Haridas S."/>
            <person name="Albert R."/>
            <person name="Binder M."/>
            <person name="Bloem J."/>
            <person name="Labutti K."/>
            <person name="Salamov A."/>
            <person name="Andreopoulos B."/>
            <person name="Baker S."/>
            <person name="Barry K."/>
            <person name="Bills G."/>
            <person name="Bluhm B."/>
            <person name="Cannon C."/>
            <person name="Castanera R."/>
            <person name="Culley D."/>
            <person name="Daum C."/>
            <person name="Ezra D."/>
            <person name="Gonzalez J."/>
            <person name="Henrissat B."/>
            <person name="Kuo A."/>
            <person name="Liang C."/>
            <person name="Lipzen A."/>
            <person name="Lutzoni F."/>
            <person name="Magnuson J."/>
            <person name="Mondo S."/>
            <person name="Nolan M."/>
            <person name="Ohm R."/>
            <person name="Pangilinan J."/>
            <person name="Park H.-J."/>
            <person name="Ramirez L."/>
            <person name="Alfaro M."/>
            <person name="Sun H."/>
            <person name="Tritt A."/>
            <person name="Yoshinaga Y."/>
            <person name="Zwiers L.-H."/>
            <person name="Turgeon B."/>
            <person name="Goodwin S."/>
            <person name="Spatafora J."/>
            <person name="Crous P."/>
            <person name="Grigoriev I."/>
        </authorList>
    </citation>
    <scope>NUCLEOTIDE SEQUENCE</scope>
    <source>
        <strain evidence="2">ATCC 74209</strain>
    </source>
</reference>
<feature type="compositionally biased region" description="Low complexity" evidence="1">
    <location>
        <begin position="72"/>
        <end position="85"/>
    </location>
</feature>
<comment type="caution">
    <text evidence="2">The sequence shown here is derived from an EMBL/GenBank/DDBJ whole genome shotgun (WGS) entry which is preliminary data.</text>
</comment>
<dbReference type="EMBL" id="ML993872">
    <property type="protein sequence ID" value="KAF2204629.1"/>
    <property type="molecule type" value="Genomic_DNA"/>
</dbReference>
<dbReference type="Proteomes" id="UP000799536">
    <property type="component" value="Unassembled WGS sequence"/>
</dbReference>
<feature type="compositionally biased region" description="Polar residues" evidence="1">
    <location>
        <begin position="29"/>
        <end position="38"/>
    </location>
</feature>
<dbReference type="PANTHER" id="PTHR37540:SF5">
    <property type="entry name" value="TRANSCRIPTION FACTOR DOMAIN-CONTAINING PROTEIN"/>
    <property type="match status" value="1"/>
</dbReference>